<organism evidence="1 2">
    <name type="scientific">Cupriavidus gilardii</name>
    <dbReference type="NCBI Taxonomy" id="82541"/>
    <lineage>
        <taxon>Bacteria</taxon>
        <taxon>Pseudomonadati</taxon>
        <taxon>Pseudomonadota</taxon>
        <taxon>Betaproteobacteria</taxon>
        <taxon>Burkholderiales</taxon>
        <taxon>Burkholderiaceae</taxon>
        <taxon>Cupriavidus</taxon>
    </lineage>
</organism>
<accession>A0A849BA65</accession>
<comment type="caution">
    <text evidence="1">The sequence shown here is derived from an EMBL/GenBank/DDBJ whole genome shotgun (WGS) entry which is preliminary data.</text>
</comment>
<evidence type="ECO:0000313" key="2">
    <source>
        <dbReference type="Proteomes" id="UP000542973"/>
    </source>
</evidence>
<dbReference type="EMBL" id="JABEMD010000012">
    <property type="protein sequence ID" value="NNH11014.1"/>
    <property type="molecule type" value="Genomic_DNA"/>
</dbReference>
<dbReference type="AlphaFoldDB" id="A0A849BA65"/>
<gene>
    <name evidence="1" type="ORF">HLB16_08995</name>
</gene>
<reference evidence="1 2" key="1">
    <citation type="submission" date="2020-05" db="EMBL/GenBank/DDBJ databases">
        <title>MicrobeNet Type strains.</title>
        <authorList>
            <person name="Nicholson A.C."/>
        </authorList>
    </citation>
    <scope>NUCLEOTIDE SEQUENCE [LARGE SCALE GENOMIC DNA]</scope>
    <source>
        <strain evidence="1 2">ATCC 700815</strain>
    </source>
</reference>
<protein>
    <submittedName>
        <fullName evidence="1">Uncharacterized protein</fullName>
    </submittedName>
</protein>
<dbReference type="Proteomes" id="UP000542973">
    <property type="component" value="Unassembled WGS sequence"/>
</dbReference>
<dbReference type="RefSeq" id="WP_144425995.1">
    <property type="nucleotide sequence ID" value="NZ_BAAAEB010000017.1"/>
</dbReference>
<name>A0A849BA65_9BURK</name>
<sequence>MPSLLIALSAAMPLTATPPSPATAHPEGLVTNDHVLEHVATWLHKADKVRLARVNRHIHAVMERLFTGPARVKDRIRWTRSLTQLHARCAEIAALPKPWHAALHERLFQCVTTRWRILDDEASRILAPFRPAVAAGTRIQHAGRPAFVTDMLALPPSDCSRALATCVSDSKGSVLAEMPLRQWLAIADDAPDEQDAIALLAAIGTYASAPDRASGTRWLETQACLFERQQALASRGEPACALRTKLLCASALGLEEANPGDLLGVTVSDRRARWDALLHCAAGLPAQACAEVLMALGRSVRMDATHPLPETSLPRWRSLADIAVQRLRPADTARVLLGMVAHVVEPEERCAIADSGMAAYLADCAMRLDASLCVELCEHLLSIADQAERLESVWSTVFRLADAARDMSVKARLAKLLAFRVDAMDTRPADSTRRWNLVHGLIKDWPPGVREALLPSMVCNLGRWHADPEGAVSAYLQLATDVSDRGKASALAGAIKTLGAHPRYWNLHLARVSALPSPVRHKAMEPLARSLFGVMSGSGEMWRDAVRNGEPVTIDAVREQLERLLDMLTPGQRGAILLNLTSAATYTRWTWNAEVALWLLAQVRKLLAHHQLPGQQRHEIVIVTALARWAADARDETGVDAVYPPLLNAIEALHREARGGAVHGLLRGIGATAWRERVWALYDTLPAADKTIG</sequence>
<evidence type="ECO:0000313" key="1">
    <source>
        <dbReference type="EMBL" id="NNH11014.1"/>
    </source>
</evidence>
<proteinExistence type="predicted"/>